<dbReference type="EC" id="7.1.1.9" evidence="1"/>
<keyword evidence="5" id="KW-1185">Reference proteome</keyword>
<accession>A0AAV9KGT2</accession>
<dbReference type="Proteomes" id="UP001311915">
    <property type="component" value="Unassembled WGS sequence"/>
</dbReference>
<feature type="transmembrane region" description="Helical" evidence="2">
    <location>
        <begin position="232"/>
        <end position="254"/>
    </location>
</feature>
<dbReference type="InterPro" id="IPR023616">
    <property type="entry name" value="Cyt_c_oxase-like_su1_dom"/>
</dbReference>
<protein>
    <recommendedName>
        <fullName evidence="1">Cytochrome c oxidase subunit 1</fullName>
        <ecNumber evidence="1">7.1.1.9</ecNumber>
    </recommendedName>
</protein>
<evidence type="ECO:0000256" key="1">
    <source>
        <dbReference type="RuleBase" id="RU000369"/>
    </source>
</evidence>
<dbReference type="InterPro" id="IPR000883">
    <property type="entry name" value="Cyt_C_Oxase_1"/>
</dbReference>
<dbReference type="InterPro" id="IPR036927">
    <property type="entry name" value="Cyt_c_oxase-like_su1_sf"/>
</dbReference>
<keyword evidence="1" id="KW-0999">Mitochondrion inner membrane</keyword>
<keyword evidence="1" id="KW-0349">Heme</keyword>
<feature type="transmembrane region" description="Helical" evidence="2">
    <location>
        <begin position="104"/>
        <end position="126"/>
    </location>
</feature>
<keyword evidence="1" id="KW-0479">Metal-binding</keyword>
<keyword evidence="1" id="KW-0813">Transport</keyword>
<dbReference type="GO" id="GO:0020037">
    <property type="term" value="F:heme binding"/>
    <property type="evidence" value="ECO:0007669"/>
    <property type="project" value="InterPro"/>
</dbReference>
<dbReference type="PANTHER" id="PTHR10422:SF18">
    <property type="entry name" value="CYTOCHROME C OXIDASE SUBUNIT 1"/>
    <property type="match status" value="1"/>
</dbReference>
<comment type="catalytic activity">
    <reaction evidence="1">
        <text>4 Fe(II)-[cytochrome c] + O2 + 8 H(+)(in) = 4 Fe(III)-[cytochrome c] + 2 H2O + 4 H(+)(out)</text>
        <dbReference type="Rhea" id="RHEA:11436"/>
        <dbReference type="Rhea" id="RHEA-COMP:10350"/>
        <dbReference type="Rhea" id="RHEA-COMP:14399"/>
        <dbReference type="ChEBI" id="CHEBI:15377"/>
        <dbReference type="ChEBI" id="CHEBI:15378"/>
        <dbReference type="ChEBI" id="CHEBI:15379"/>
        <dbReference type="ChEBI" id="CHEBI:29033"/>
        <dbReference type="ChEBI" id="CHEBI:29034"/>
        <dbReference type="EC" id="7.1.1.9"/>
    </reaction>
</comment>
<dbReference type="GO" id="GO:0006123">
    <property type="term" value="P:mitochondrial electron transport, cytochrome c to oxygen"/>
    <property type="evidence" value="ECO:0007669"/>
    <property type="project" value="TreeGrafter"/>
</dbReference>
<dbReference type="SUPFAM" id="SSF81442">
    <property type="entry name" value="Cytochrome c oxidase subunit I-like"/>
    <property type="match status" value="1"/>
</dbReference>
<feature type="transmembrane region" description="Helical" evidence="2">
    <location>
        <begin position="12"/>
        <end position="33"/>
    </location>
</feature>
<sequence length="280" mass="31747">MKAIDLAISSLHLSGVSSILGSINFITTILISWTGMTMHRSSLFEITILLNDRNFNTTFRYHWRRPILYQRSLWFFGHPEVYIPILPGFGIISHIVSTFSGKPIFGCLGMVYAMISIGVLGFLVWAHYMFTVDLDVDARAYFTSTTMIIVGGGLIHYKTPMLFAVGFIFLFTIRGLTEIVLANSGLDIALHDTYNVVAHFYYVLSMGAVFALFAGFHYWVGKIFGRTYPESLGQIPFWITFFEVNMTFFPMHFLGVSGMPLRILDYPEAYAGWNGNRTSR</sequence>
<dbReference type="PROSITE" id="PS50855">
    <property type="entry name" value="COX1"/>
    <property type="match status" value="1"/>
</dbReference>
<keyword evidence="1" id="KW-0679">Respiratory chain</keyword>
<dbReference type="PRINTS" id="PR01165">
    <property type="entry name" value="CYCOXIDASEI"/>
</dbReference>
<dbReference type="Gene3D" id="1.20.210.10">
    <property type="entry name" value="Cytochrome c oxidase-like, subunit I domain"/>
    <property type="match status" value="1"/>
</dbReference>
<comment type="subcellular location">
    <subcellularLocation>
        <location evidence="1">Mitochondrion inner membrane</location>
        <topology evidence="1">Multi-pass membrane protein</topology>
    </subcellularLocation>
</comment>
<keyword evidence="2" id="KW-1133">Transmembrane helix</keyword>
<evidence type="ECO:0000256" key="2">
    <source>
        <dbReference type="SAM" id="Phobius"/>
    </source>
</evidence>
<keyword evidence="1" id="KW-0496">Mitochondrion</keyword>
<feature type="transmembrane region" description="Helical" evidence="2">
    <location>
        <begin position="162"/>
        <end position="181"/>
    </location>
</feature>
<feature type="transmembrane region" description="Helical" evidence="2">
    <location>
        <begin position="138"/>
        <end position="155"/>
    </location>
</feature>
<feature type="domain" description="Cytochrome oxidase subunit I profile" evidence="3">
    <location>
        <begin position="1"/>
        <end position="274"/>
    </location>
</feature>
<comment type="pathway">
    <text evidence="1">Energy metabolism; oxidative phosphorylation.</text>
</comment>
<keyword evidence="1" id="KW-0249">Electron transport</keyword>
<proteinExistence type="inferred from homology"/>
<feature type="transmembrane region" description="Helical" evidence="2">
    <location>
        <begin position="81"/>
        <end position="97"/>
    </location>
</feature>
<comment type="function">
    <text evidence="1">Component of the cytochrome c oxidase, the last enzyme in the mitochondrial electron transport chain which drives oxidative phosphorylation. The respiratory chain contains 3 multisubunit complexes succinate dehydrogenase (complex II, CII), ubiquinol-cytochrome c oxidoreductase (cytochrome b-c1 complex, complex III, CIII) and cytochrome c oxidase (complex IV, CIV), that cooperate to transfer electrons derived from NADH and succinate to molecular oxygen, creating an electrochemical gradient over the inner membrane that drives transmembrane transport and the ATP synthase. Cytochrome c oxidase is the component of the respiratory chain that catalyzes the reduction of oxygen to water. Electrons originating from reduced cytochrome c in the intermembrane space (IMS) are transferred via the dinuclear copper A center (CU(A)) of subunit 2 and heme A of subunit 1 to the active site in subunit 1, a binuclear center (BNC) formed by heme A3 and copper B (CU(B)). The BNC reduces molecular oxygen to 2 water molecules using 4 electrons from cytochrome c in the IMS and 4 protons from the mitochondrial matrix.</text>
</comment>
<dbReference type="GO" id="GO:0004129">
    <property type="term" value="F:cytochrome-c oxidase activity"/>
    <property type="evidence" value="ECO:0007669"/>
    <property type="project" value="UniProtKB-EC"/>
</dbReference>
<evidence type="ECO:0000313" key="5">
    <source>
        <dbReference type="Proteomes" id="UP001311915"/>
    </source>
</evidence>
<feature type="transmembrane region" description="Helical" evidence="2">
    <location>
        <begin position="201"/>
        <end position="220"/>
    </location>
</feature>
<dbReference type="AlphaFoldDB" id="A0AAV9KGT2"/>
<dbReference type="PANTHER" id="PTHR10422">
    <property type="entry name" value="CYTOCHROME C OXIDASE SUBUNIT 1"/>
    <property type="match status" value="1"/>
</dbReference>
<dbReference type="GO" id="GO:0015990">
    <property type="term" value="P:electron transport coupled proton transport"/>
    <property type="evidence" value="ECO:0007669"/>
    <property type="project" value="TreeGrafter"/>
</dbReference>
<evidence type="ECO:0000313" key="4">
    <source>
        <dbReference type="EMBL" id="KAK4712661.1"/>
    </source>
</evidence>
<keyword evidence="1" id="KW-0408">Iron</keyword>
<keyword evidence="1" id="KW-0186">Copper</keyword>
<reference evidence="4 5" key="1">
    <citation type="submission" date="2023-10" db="EMBL/GenBank/DDBJ databases">
        <title>Genome-Wide Identification Analysis in wild type Solanum Pinnatisectum Reveals Some Genes Defensing Phytophthora Infestans.</title>
        <authorList>
            <person name="Sun C."/>
        </authorList>
    </citation>
    <scope>NUCLEOTIDE SEQUENCE [LARGE SCALE GENOMIC DNA]</scope>
    <source>
        <strain evidence="4">LQN</strain>
        <tissue evidence="4">Leaf</tissue>
    </source>
</reference>
<organism evidence="4 5">
    <name type="scientific">Solanum pinnatisectum</name>
    <name type="common">tansyleaf nightshade</name>
    <dbReference type="NCBI Taxonomy" id="50273"/>
    <lineage>
        <taxon>Eukaryota</taxon>
        <taxon>Viridiplantae</taxon>
        <taxon>Streptophyta</taxon>
        <taxon>Embryophyta</taxon>
        <taxon>Tracheophyta</taxon>
        <taxon>Spermatophyta</taxon>
        <taxon>Magnoliopsida</taxon>
        <taxon>eudicotyledons</taxon>
        <taxon>Gunneridae</taxon>
        <taxon>Pentapetalae</taxon>
        <taxon>asterids</taxon>
        <taxon>lamiids</taxon>
        <taxon>Solanales</taxon>
        <taxon>Solanaceae</taxon>
        <taxon>Solanoideae</taxon>
        <taxon>Solaneae</taxon>
        <taxon>Solanum</taxon>
    </lineage>
</organism>
<keyword evidence="1 2" id="KW-0472">Membrane</keyword>
<dbReference type="Pfam" id="PF00115">
    <property type="entry name" value="COX1"/>
    <property type="match status" value="1"/>
</dbReference>
<keyword evidence="1 2" id="KW-0812">Transmembrane</keyword>
<dbReference type="EMBL" id="JAWPEI010000011">
    <property type="protein sequence ID" value="KAK4712661.1"/>
    <property type="molecule type" value="Genomic_DNA"/>
</dbReference>
<comment type="similarity">
    <text evidence="1">Belongs to the heme-copper respiratory oxidase family.</text>
</comment>
<name>A0AAV9KGT2_9SOLN</name>
<comment type="caution">
    <text evidence="4">The sequence shown here is derived from an EMBL/GenBank/DDBJ whole genome shotgun (WGS) entry which is preliminary data.</text>
</comment>
<dbReference type="GO" id="GO:0046872">
    <property type="term" value="F:metal ion binding"/>
    <property type="evidence" value="ECO:0007669"/>
    <property type="project" value="UniProtKB-KW"/>
</dbReference>
<dbReference type="GO" id="GO:0005743">
    <property type="term" value="C:mitochondrial inner membrane"/>
    <property type="evidence" value="ECO:0007669"/>
    <property type="project" value="UniProtKB-SubCell"/>
</dbReference>
<evidence type="ECO:0000259" key="3">
    <source>
        <dbReference type="PROSITE" id="PS50855"/>
    </source>
</evidence>
<gene>
    <name evidence="4" type="ORF">R3W88_007174</name>
</gene>